<evidence type="ECO:0000313" key="1">
    <source>
        <dbReference type="EMBL" id="CAD1473451.1"/>
    </source>
</evidence>
<sequence length="221" mass="25417">MDIINPTIQTTNRFSLFTEQDNSIQNPSRVTPLHTYKAIYVHGKINHAKLLDVLKEKYNNAFQAKFISNKLKIIFANDFAEFKTTFQKEYQEYHTYTVSEEKTITVALKGLIKLPEARICNNIKNQGLNSIQCTEIPIQAKHPIYRKSTMSDILKTIKIYWEKFESHKSYTMLTSANCNKKAVCVKCAGPHDFRICTKLETPPICANCKGNQQTFQNVLLS</sequence>
<dbReference type="AlphaFoldDB" id="A0A6V7H5F1"/>
<dbReference type="EMBL" id="CAJDYZ010006504">
    <property type="protein sequence ID" value="CAD1473451.1"/>
    <property type="molecule type" value="Genomic_DNA"/>
</dbReference>
<accession>A0A6V7H5F1</accession>
<evidence type="ECO:0008006" key="3">
    <source>
        <dbReference type="Google" id="ProtNLM"/>
    </source>
</evidence>
<protein>
    <recommendedName>
        <fullName evidence="3">Pre-C2HC domain-containing protein</fullName>
    </recommendedName>
</protein>
<reference evidence="1" key="1">
    <citation type="submission" date="2020-07" db="EMBL/GenBank/DDBJ databases">
        <authorList>
            <person name="Nazaruddin N."/>
        </authorList>
    </citation>
    <scope>NUCLEOTIDE SEQUENCE</scope>
</reference>
<gene>
    <name evidence="1" type="ORF">MHI_LOCUS378131</name>
</gene>
<evidence type="ECO:0000313" key="2">
    <source>
        <dbReference type="Proteomes" id="UP000752696"/>
    </source>
</evidence>
<organism evidence="1 2">
    <name type="scientific">Heterotrigona itama</name>
    <dbReference type="NCBI Taxonomy" id="395501"/>
    <lineage>
        <taxon>Eukaryota</taxon>
        <taxon>Metazoa</taxon>
        <taxon>Ecdysozoa</taxon>
        <taxon>Arthropoda</taxon>
        <taxon>Hexapoda</taxon>
        <taxon>Insecta</taxon>
        <taxon>Pterygota</taxon>
        <taxon>Neoptera</taxon>
        <taxon>Endopterygota</taxon>
        <taxon>Hymenoptera</taxon>
        <taxon>Apocrita</taxon>
        <taxon>Aculeata</taxon>
        <taxon>Apoidea</taxon>
        <taxon>Anthophila</taxon>
        <taxon>Apidae</taxon>
        <taxon>Heterotrigona</taxon>
    </lineage>
</organism>
<dbReference type="Proteomes" id="UP000752696">
    <property type="component" value="Unassembled WGS sequence"/>
</dbReference>
<proteinExistence type="predicted"/>
<dbReference type="OrthoDB" id="7616876at2759"/>
<comment type="caution">
    <text evidence="1">The sequence shown here is derived from an EMBL/GenBank/DDBJ whole genome shotgun (WGS) entry which is preliminary data.</text>
</comment>
<keyword evidence="2" id="KW-1185">Reference proteome</keyword>
<name>A0A6V7H5F1_9HYME</name>